<evidence type="ECO:0000313" key="1">
    <source>
        <dbReference type="EMBL" id="GAT48001.1"/>
    </source>
</evidence>
<organism evidence="1 2">
    <name type="scientific">Mycena chlorophos</name>
    <name type="common">Agaric fungus</name>
    <name type="synonym">Agaricus chlorophos</name>
    <dbReference type="NCBI Taxonomy" id="658473"/>
    <lineage>
        <taxon>Eukaryota</taxon>
        <taxon>Fungi</taxon>
        <taxon>Dikarya</taxon>
        <taxon>Basidiomycota</taxon>
        <taxon>Agaricomycotina</taxon>
        <taxon>Agaricomycetes</taxon>
        <taxon>Agaricomycetidae</taxon>
        <taxon>Agaricales</taxon>
        <taxon>Marasmiineae</taxon>
        <taxon>Mycenaceae</taxon>
        <taxon>Mycena</taxon>
    </lineage>
</organism>
<reference evidence="1" key="1">
    <citation type="submission" date="2014-09" db="EMBL/GenBank/DDBJ databases">
        <title>Genome sequence of the luminous mushroom Mycena chlorophos for searching fungal bioluminescence genes.</title>
        <authorList>
            <person name="Tanaka Y."/>
            <person name="Kasuga D."/>
            <person name="Oba Y."/>
            <person name="Hase S."/>
            <person name="Sato K."/>
            <person name="Oba Y."/>
            <person name="Sakakibara Y."/>
        </authorList>
    </citation>
    <scope>NUCLEOTIDE SEQUENCE</scope>
</reference>
<sequence length="102" mass="11094">MTTAQAQESCAPSTIPTLIGAYARTSFTTRQRVRRVIDQCMPWNRDTPTPYVIDHKEALQKSFSSSSKSIPRLEPSGGVVCRCPGSVPPRRSCGDGSGCRCC</sequence>
<accession>A0ABQ0LA98</accession>
<keyword evidence="2" id="KW-1185">Reference proteome</keyword>
<dbReference type="EMBL" id="DF844096">
    <property type="protein sequence ID" value="GAT48001.1"/>
    <property type="molecule type" value="Genomic_DNA"/>
</dbReference>
<protein>
    <submittedName>
        <fullName evidence="1">Uncharacterized protein</fullName>
    </submittedName>
</protein>
<name>A0ABQ0LA98_MYCCL</name>
<proteinExistence type="predicted"/>
<dbReference type="Proteomes" id="UP000815677">
    <property type="component" value="Unassembled WGS sequence"/>
</dbReference>
<evidence type="ECO:0000313" key="2">
    <source>
        <dbReference type="Proteomes" id="UP000815677"/>
    </source>
</evidence>
<gene>
    <name evidence="1" type="ORF">MCHLO_05437</name>
</gene>